<dbReference type="InterPro" id="IPR021233">
    <property type="entry name" value="DUF2783"/>
</dbReference>
<sequence length="65" mass="7261">MTIAPDRLSPFQDEFYSALMQAHEGLTEAQSHALNARLVLMMANRIGDLDSLVDILKTARSYEHG</sequence>
<dbReference type="AlphaFoldDB" id="A0A8J3MA53"/>
<gene>
    <name evidence="1" type="ORF">GCM10017056_42360</name>
</gene>
<dbReference type="Pfam" id="PF10932">
    <property type="entry name" value="DUF2783"/>
    <property type="match status" value="1"/>
</dbReference>
<organism evidence="1 2">
    <name type="scientific">Seohaeicola zhoushanensis</name>
    <dbReference type="NCBI Taxonomy" id="1569283"/>
    <lineage>
        <taxon>Bacteria</taxon>
        <taxon>Pseudomonadati</taxon>
        <taxon>Pseudomonadota</taxon>
        <taxon>Alphaproteobacteria</taxon>
        <taxon>Rhodobacterales</taxon>
        <taxon>Roseobacteraceae</taxon>
        <taxon>Seohaeicola</taxon>
    </lineage>
</organism>
<dbReference type="RefSeq" id="WP_189682123.1">
    <property type="nucleotide sequence ID" value="NZ_BNCJ01000018.1"/>
</dbReference>
<evidence type="ECO:0000313" key="1">
    <source>
        <dbReference type="EMBL" id="GHF66660.1"/>
    </source>
</evidence>
<accession>A0A8J3MA53</accession>
<reference evidence="1" key="2">
    <citation type="submission" date="2020-09" db="EMBL/GenBank/DDBJ databases">
        <authorList>
            <person name="Sun Q."/>
            <person name="Kim S."/>
        </authorList>
    </citation>
    <scope>NUCLEOTIDE SEQUENCE</scope>
    <source>
        <strain evidence="1">KCTC 42650</strain>
    </source>
</reference>
<comment type="caution">
    <text evidence="1">The sequence shown here is derived from an EMBL/GenBank/DDBJ whole genome shotgun (WGS) entry which is preliminary data.</text>
</comment>
<name>A0A8J3MA53_9RHOB</name>
<evidence type="ECO:0000313" key="2">
    <source>
        <dbReference type="Proteomes" id="UP000626220"/>
    </source>
</evidence>
<dbReference type="Proteomes" id="UP000626220">
    <property type="component" value="Unassembled WGS sequence"/>
</dbReference>
<protein>
    <recommendedName>
        <fullName evidence="3">DUF2783 domain-containing protein</fullName>
    </recommendedName>
</protein>
<evidence type="ECO:0008006" key="3">
    <source>
        <dbReference type="Google" id="ProtNLM"/>
    </source>
</evidence>
<keyword evidence="2" id="KW-1185">Reference proteome</keyword>
<reference evidence="1" key="1">
    <citation type="journal article" date="2014" name="Int. J. Syst. Evol. Microbiol.">
        <title>Complete genome sequence of Corynebacterium casei LMG S-19264T (=DSM 44701T), isolated from a smear-ripened cheese.</title>
        <authorList>
            <consortium name="US DOE Joint Genome Institute (JGI-PGF)"/>
            <person name="Walter F."/>
            <person name="Albersmeier A."/>
            <person name="Kalinowski J."/>
            <person name="Ruckert C."/>
        </authorList>
    </citation>
    <scope>NUCLEOTIDE SEQUENCE</scope>
    <source>
        <strain evidence="1">KCTC 42650</strain>
    </source>
</reference>
<proteinExistence type="predicted"/>
<dbReference type="EMBL" id="BNCJ01000018">
    <property type="protein sequence ID" value="GHF66660.1"/>
    <property type="molecule type" value="Genomic_DNA"/>
</dbReference>